<protein>
    <submittedName>
        <fullName evidence="6">NDR1/HIN1-like protein 1</fullName>
    </submittedName>
</protein>
<keyword evidence="3" id="KW-1133">Transmembrane helix</keyword>
<keyword evidence="4" id="KW-0472">Membrane</keyword>
<dbReference type="EMBL" id="BKCJ010417237">
    <property type="protein sequence ID" value="GFA39882.1"/>
    <property type="molecule type" value="Genomic_DNA"/>
</dbReference>
<dbReference type="AlphaFoldDB" id="A0A699JK63"/>
<reference evidence="6" key="1">
    <citation type="journal article" date="2019" name="Sci. Rep.">
        <title>Draft genome of Tanacetum cinerariifolium, the natural source of mosquito coil.</title>
        <authorList>
            <person name="Yamashiro T."/>
            <person name="Shiraishi A."/>
            <person name="Satake H."/>
            <person name="Nakayama K."/>
        </authorList>
    </citation>
    <scope>NUCLEOTIDE SEQUENCE</scope>
</reference>
<dbReference type="PANTHER" id="PTHR31415:SF166">
    <property type="entry name" value="LATE EMBRYOGENESIS ABUNDANT (LEA) HYDROXYPROLINE-RICH GLYCOPROTEIN FAMILY"/>
    <property type="match status" value="1"/>
</dbReference>
<dbReference type="GO" id="GO:0098542">
    <property type="term" value="P:defense response to other organism"/>
    <property type="evidence" value="ECO:0007669"/>
    <property type="project" value="InterPro"/>
</dbReference>
<dbReference type="InterPro" id="IPR044839">
    <property type="entry name" value="NDR1-like"/>
</dbReference>
<gene>
    <name evidence="6" type="ORF">Tci_611854</name>
</gene>
<evidence type="ECO:0000256" key="1">
    <source>
        <dbReference type="ARBA" id="ARBA00004167"/>
    </source>
</evidence>
<dbReference type="PANTHER" id="PTHR31415">
    <property type="entry name" value="OS05G0367900 PROTEIN"/>
    <property type="match status" value="1"/>
</dbReference>
<dbReference type="GO" id="GO:0005886">
    <property type="term" value="C:plasma membrane"/>
    <property type="evidence" value="ECO:0007669"/>
    <property type="project" value="TreeGrafter"/>
</dbReference>
<comment type="caution">
    <text evidence="6">The sequence shown here is derived from an EMBL/GenBank/DDBJ whole genome shotgun (WGS) entry which is preliminary data.</text>
</comment>
<keyword evidence="2" id="KW-0812">Transmembrane</keyword>
<name>A0A699JK63_TANCI</name>
<organism evidence="6">
    <name type="scientific">Tanacetum cinerariifolium</name>
    <name type="common">Dalmatian daisy</name>
    <name type="synonym">Chrysanthemum cinerariifolium</name>
    <dbReference type="NCBI Taxonomy" id="118510"/>
    <lineage>
        <taxon>Eukaryota</taxon>
        <taxon>Viridiplantae</taxon>
        <taxon>Streptophyta</taxon>
        <taxon>Embryophyta</taxon>
        <taxon>Tracheophyta</taxon>
        <taxon>Spermatophyta</taxon>
        <taxon>Magnoliopsida</taxon>
        <taxon>eudicotyledons</taxon>
        <taxon>Gunneridae</taxon>
        <taxon>Pentapetalae</taxon>
        <taxon>asterids</taxon>
        <taxon>campanulids</taxon>
        <taxon>Asterales</taxon>
        <taxon>Asteraceae</taxon>
        <taxon>Asteroideae</taxon>
        <taxon>Anthemideae</taxon>
        <taxon>Anthemidinae</taxon>
        <taxon>Tanacetum</taxon>
    </lineage>
</organism>
<dbReference type="GO" id="GO:0009506">
    <property type="term" value="C:plasmodesma"/>
    <property type="evidence" value="ECO:0007669"/>
    <property type="project" value="TreeGrafter"/>
</dbReference>
<evidence type="ECO:0000256" key="3">
    <source>
        <dbReference type="ARBA" id="ARBA00022989"/>
    </source>
</evidence>
<dbReference type="Pfam" id="PF03168">
    <property type="entry name" value="LEA_2"/>
    <property type="match status" value="1"/>
</dbReference>
<evidence type="ECO:0000259" key="5">
    <source>
        <dbReference type="Pfam" id="PF03168"/>
    </source>
</evidence>
<accession>A0A699JK63</accession>
<sequence length="190" mass="20946">MNLLTFNASSTAPTVTSIIQTTISSRNPNKRIEIYYEKLGVHINYRTQPITSSTMVPPSFLGHKDVITWSPFLYGSDVPLAPDLSTTTSQDIQADIVSVNVRASGIVRWQVGTISGKYHINVNCPTNIYFRKKDGAYIASPTINYPFLEKCHDTDNTSLLTTIDADGGLPAFDQVPAFEDGDLVSLWTIN</sequence>
<evidence type="ECO:0000256" key="4">
    <source>
        <dbReference type="ARBA" id="ARBA00023136"/>
    </source>
</evidence>
<evidence type="ECO:0000313" key="6">
    <source>
        <dbReference type="EMBL" id="GFA39882.1"/>
    </source>
</evidence>
<comment type="subcellular location">
    <subcellularLocation>
        <location evidence="1">Membrane</location>
        <topology evidence="1">Single-pass membrane protein</topology>
    </subcellularLocation>
</comment>
<feature type="domain" description="Late embryogenesis abundant protein LEA-2 subgroup" evidence="5">
    <location>
        <begin position="22"/>
        <end position="124"/>
    </location>
</feature>
<proteinExistence type="predicted"/>
<evidence type="ECO:0000256" key="2">
    <source>
        <dbReference type="ARBA" id="ARBA00022692"/>
    </source>
</evidence>
<dbReference type="InterPro" id="IPR004864">
    <property type="entry name" value="LEA_2"/>
</dbReference>